<accession>A0ABV2FDL4</accession>
<protein>
    <submittedName>
        <fullName evidence="1">Redox protein</fullName>
    </submittedName>
</protein>
<sequence length="124" mass="13990">MVTSTNGSELYMTELCNGTVAIQADVSPEKGGSGKHFRPHDLIEAGYAACLNITARMVLERLNLPYEEVRVTVELQRREEATAFHYRIDISGELEEASKQKVLRLVRECPVYQTLSKPLEFTMV</sequence>
<dbReference type="InterPro" id="IPR015946">
    <property type="entry name" value="KH_dom-like_a/b"/>
</dbReference>
<reference evidence="1 2" key="1">
    <citation type="submission" date="2024-06" db="EMBL/GenBank/DDBJ databases">
        <title>Genomic Encyclopedia of Type Strains, Phase IV (KMG-IV): sequencing the most valuable type-strain genomes for metagenomic binning, comparative biology and taxonomic classification.</title>
        <authorList>
            <person name="Goeker M."/>
        </authorList>
    </citation>
    <scope>NUCLEOTIDE SEQUENCE [LARGE SCALE GENOMIC DNA]</scope>
    <source>
        <strain evidence="1 2">DSM 17253</strain>
    </source>
</reference>
<dbReference type="Gene3D" id="3.30.300.20">
    <property type="match status" value="1"/>
</dbReference>
<dbReference type="SUPFAM" id="SSF82784">
    <property type="entry name" value="OsmC-like"/>
    <property type="match status" value="1"/>
</dbReference>
<dbReference type="EMBL" id="JBEPLV010000010">
    <property type="protein sequence ID" value="MET3549850.1"/>
    <property type="molecule type" value="Genomic_DNA"/>
</dbReference>
<dbReference type="Proteomes" id="UP001549098">
    <property type="component" value="Unassembled WGS sequence"/>
</dbReference>
<dbReference type="PANTHER" id="PTHR39624">
    <property type="entry name" value="PROTEIN INVOLVED IN RIMO-MEDIATED BETA-METHYLTHIOLATION OF RIBOSOMAL PROTEIN S12 YCAO"/>
    <property type="match status" value="1"/>
</dbReference>
<dbReference type="InterPro" id="IPR003718">
    <property type="entry name" value="OsmC/Ohr_fam"/>
</dbReference>
<dbReference type="Pfam" id="PF02566">
    <property type="entry name" value="OsmC"/>
    <property type="match status" value="1"/>
</dbReference>
<name>A0ABV2FDL4_9BACL</name>
<dbReference type="PANTHER" id="PTHR39624:SF2">
    <property type="entry name" value="OSMC-LIKE PROTEIN"/>
    <property type="match status" value="1"/>
</dbReference>
<evidence type="ECO:0000313" key="1">
    <source>
        <dbReference type="EMBL" id="MET3549850.1"/>
    </source>
</evidence>
<gene>
    <name evidence="1" type="ORF">ABID47_006511</name>
</gene>
<proteinExistence type="predicted"/>
<keyword evidence="2" id="KW-1185">Reference proteome</keyword>
<dbReference type="InterPro" id="IPR036102">
    <property type="entry name" value="OsmC/Ohrsf"/>
</dbReference>
<evidence type="ECO:0000313" key="2">
    <source>
        <dbReference type="Proteomes" id="UP001549098"/>
    </source>
</evidence>
<comment type="caution">
    <text evidence="1">The sequence shown here is derived from an EMBL/GenBank/DDBJ whole genome shotgun (WGS) entry which is preliminary data.</text>
</comment>
<organism evidence="1 2">
    <name type="scientific">Paenibacillus favisporus</name>
    <dbReference type="NCBI Taxonomy" id="221028"/>
    <lineage>
        <taxon>Bacteria</taxon>
        <taxon>Bacillati</taxon>
        <taxon>Bacillota</taxon>
        <taxon>Bacilli</taxon>
        <taxon>Bacillales</taxon>
        <taxon>Paenibacillaceae</taxon>
        <taxon>Paenibacillus</taxon>
    </lineage>
</organism>
<dbReference type="RefSeq" id="WP_354503177.1">
    <property type="nucleotide sequence ID" value="NZ_JBEPLV010000010.1"/>
</dbReference>